<dbReference type="EMBL" id="QKRA01000008">
    <property type="protein sequence ID" value="RDL43283.1"/>
    <property type="molecule type" value="Genomic_DNA"/>
</dbReference>
<keyword evidence="8 15" id="KW-0862">Zinc</keyword>
<keyword evidence="19" id="KW-1185">Reference proteome</keyword>
<dbReference type="CDD" id="cd08966">
    <property type="entry name" value="EcFpg-like_N"/>
    <property type="match status" value="1"/>
</dbReference>
<protein>
    <recommendedName>
        <fullName evidence="15">Formamidopyrimidine-DNA glycosylase</fullName>
        <shortName evidence="15">Fapy-DNA glycosylase</shortName>
        <ecNumber evidence="15">3.2.2.23</ecNumber>
    </recommendedName>
    <alternativeName>
        <fullName evidence="15">DNA-(apurinic or apyrimidinic site) lyase MutM</fullName>
        <shortName evidence="15">AP lyase MutM</shortName>
        <ecNumber evidence="15">4.2.99.18</ecNumber>
    </alternativeName>
</protein>
<evidence type="ECO:0000256" key="4">
    <source>
        <dbReference type="ARBA" id="ARBA00022723"/>
    </source>
</evidence>
<dbReference type="SUPFAM" id="SSF57716">
    <property type="entry name" value="Glucocorticoid receptor-like (DNA-binding domain)"/>
    <property type="match status" value="1"/>
</dbReference>
<dbReference type="NCBIfam" id="NF002211">
    <property type="entry name" value="PRK01103.1"/>
    <property type="match status" value="1"/>
</dbReference>
<evidence type="ECO:0000256" key="10">
    <source>
        <dbReference type="ARBA" id="ARBA00023204"/>
    </source>
</evidence>
<comment type="subunit">
    <text evidence="3 15">Monomer.</text>
</comment>
<proteinExistence type="inferred from homology"/>
<evidence type="ECO:0000259" key="17">
    <source>
        <dbReference type="PROSITE" id="PS51068"/>
    </source>
</evidence>
<comment type="similarity">
    <text evidence="2 15">Belongs to the FPG family.</text>
</comment>
<dbReference type="SMART" id="SM01232">
    <property type="entry name" value="H2TH"/>
    <property type="match status" value="1"/>
</dbReference>
<evidence type="ECO:0000256" key="14">
    <source>
        <dbReference type="ARBA" id="ARBA00044632"/>
    </source>
</evidence>
<evidence type="ECO:0000256" key="8">
    <source>
        <dbReference type="ARBA" id="ARBA00022833"/>
    </source>
</evidence>
<dbReference type="InterPro" id="IPR012319">
    <property type="entry name" value="FPG_cat"/>
</dbReference>
<dbReference type="PANTHER" id="PTHR22993:SF9">
    <property type="entry name" value="FORMAMIDOPYRIMIDINE-DNA GLYCOSYLASE"/>
    <property type="match status" value="1"/>
</dbReference>
<comment type="catalytic activity">
    <reaction evidence="14 15">
        <text>2'-deoxyribonucleotide-(2'-deoxyribose 5'-phosphate)-2'-deoxyribonucleotide-DNA = a 3'-end 2'-deoxyribonucleotide-(2,3-dehydro-2,3-deoxyribose 5'-phosphate)-DNA + a 5'-end 5'-phospho-2'-deoxyribonucleoside-DNA + H(+)</text>
        <dbReference type="Rhea" id="RHEA:66592"/>
        <dbReference type="Rhea" id="RHEA-COMP:13180"/>
        <dbReference type="Rhea" id="RHEA-COMP:16897"/>
        <dbReference type="Rhea" id="RHEA-COMP:17067"/>
        <dbReference type="ChEBI" id="CHEBI:15378"/>
        <dbReference type="ChEBI" id="CHEBI:136412"/>
        <dbReference type="ChEBI" id="CHEBI:157695"/>
        <dbReference type="ChEBI" id="CHEBI:167181"/>
        <dbReference type="EC" id="4.2.99.18"/>
    </reaction>
</comment>
<evidence type="ECO:0000256" key="7">
    <source>
        <dbReference type="ARBA" id="ARBA00022801"/>
    </source>
</evidence>
<dbReference type="Gene3D" id="3.20.190.10">
    <property type="entry name" value="MutM-like, N-terminal"/>
    <property type="match status" value="1"/>
</dbReference>
<dbReference type="GO" id="GO:0008270">
    <property type="term" value="F:zinc ion binding"/>
    <property type="evidence" value="ECO:0007669"/>
    <property type="project" value="UniProtKB-UniRule"/>
</dbReference>
<feature type="domain" description="FPG-type" evidence="16">
    <location>
        <begin position="238"/>
        <end position="272"/>
    </location>
</feature>
<keyword evidence="4 15" id="KW-0479">Metal-binding</keyword>
<comment type="catalytic activity">
    <reaction evidence="1 15">
        <text>Hydrolysis of DNA containing ring-opened 7-methylguanine residues, releasing 2,6-diamino-4-hydroxy-5-(N-methyl)formamidopyrimidine.</text>
        <dbReference type="EC" id="3.2.2.23"/>
    </reaction>
</comment>
<dbReference type="GO" id="GO:0003684">
    <property type="term" value="F:damaged DNA binding"/>
    <property type="evidence" value="ECO:0007669"/>
    <property type="project" value="InterPro"/>
</dbReference>
<dbReference type="SMART" id="SM00898">
    <property type="entry name" value="Fapy_DNA_glyco"/>
    <property type="match status" value="1"/>
</dbReference>
<feature type="active site" description="Proton donor" evidence="15">
    <location>
        <position position="3"/>
    </location>
</feature>
<dbReference type="GO" id="GO:0140078">
    <property type="term" value="F:class I DNA-(apurinic or apyrimidinic site) endonuclease activity"/>
    <property type="evidence" value="ECO:0007669"/>
    <property type="project" value="UniProtKB-EC"/>
</dbReference>
<dbReference type="Pfam" id="PF06827">
    <property type="entry name" value="zf-FPG_IleRS"/>
    <property type="match status" value="1"/>
</dbReference>
<dbReference type="InterPro" id="IPR010663">
    <property type="entry name" value="Znf_FPG/IleRS"/>
</dbReference>
<evidence type="ECO:0000313" key="18">
    <source>
        <dbReference type="EMBL" id="RDL43283.1"/>
    </source>
</evidence>
<dbReference type="FunFam" id="3.20.190.10:FF:000001">
    <property type="entry name" value="Formamidopyrimidine-DNA glycosylase"/>
    <property type="match status" value="1"/>
</dbReference>
<dbReference type="InterPro" id="IPR000214">
    <property type="entry name" value="Znf_DNA_glyclase/AP_lyase"/>
</dbReference>
<keyword evidence="7 15" id="KW-0378">Hydrolase</keyword>
<dbReference type="HAMAP" id="MF_00103">
    <property type="entry name" value="Fapy_DNA_glycosyl"/>
    <property type="match status" value="1"/>
</dbReference>
<dbReference type="RefSeq" id="WP_115468963.1">
    <property type="nucleotide sequence ID" value="NZ_QKRA01000008.1"/>
</dbReference>
<comment type="function">
    <text evidence="15">Involved in base excision repair of DNA damaged by oxidation or by mutagenic agents. Acts as DNA glycosylase that recognizes and removes damaged bases. Has a preference for oxidized purines, such as 7,8-dihydro-8-oxoguanine (8-oxoG). Has AP (apurinic/apyrimidinic) lyase activity and introduces nicks in the DNA strand. Cleaves the DNA backbone by beta-delta elimination to generate a single-strand break at the site of the removed base with both 3'- and 5'-phosphates.</text>
</comment>
<feature type="domain" description="Formamidopyrimidine-DNA glycosylase catalytic" evidence="17">
    <location>
        <begin position="2"/>
        <end position="114"/>
    </location>
</feature>
<sequence>MPELPEVETTKNGIAPHILNKTISAIEIRQPQLRWPIPAEVSEKLPHQIVRSVTRRGKYIGVHTDAGTLIIHLGMSGRLYFVAPNIPPLFHDHVDIHFGADEPILRYTDPRRFGAMMWQEGEWTGHPLLNHLGPEPLTDAFNVEYLHSKAKGRKQAIKQFIMDSKIVVGVGNIYANEALFMAGIRPTRAAGNISKARLAAFVEAIKEVLEAAIAQGGTTLKDFIGGDGKPGYFKQELKVYGRADQPCRVCDSVLIEIRQGQRSTVYCAKCQK</sequence>
<dbReference type="EC" id="3.2.2.23" evidence="15"/>
<dbReference type="AlphaFoldDB" id="A0A370U6B0"/>
<feature type="binding site" evidence="15">
    <location>
        <position position="111"/>
    </location>
    <ligand>
        <name>DNA</name>
        <dbReference type="ChEBI" id="CHEBI:16991"/>
    </ligand>
</feature>
<keyword evidence="10 15" id="KW-0234">DNA repair</keyword>
<dbReference type="SUPFAM" id="SSF81624">
    <property type="entry name" value="N-terminal domain of MutM-like DNA repair proteins"/>
    <property type="match status" value="1"/>
</dbReference>
<feature type="binding site" evidence="15">
    <location>
        <position position="153"/>
    </location>
    <ligand>
        <name>DNA</name>
        <dbReference type="ChEBI" id="CHEBI:16991"/>
    </ligand>
</feature>
<evidence type="ECO:0000256" key="13">
    <source>
        <dbReference type="ARBA" id="ARBA00023295"/>
    </source>
</evidence>
<evidence type="ECO:0000256" key="5">
    <source>
        <dbReference type="ARBA" id="ARBA00022763"/>
    </source>
</evidence>
<dbReference type="PANTHER" id="PTHR22993">
    <property type="entry name" value="FORMAMIDOPYRIMIDINE-DNA GLYCOSYLASE"/>
    <property type="match status" value="1"/>
</dbReference>
<keyword evidence="5 15" id="KW-0227">DNA damage</keyword>
<comment type="caution">
    <text evidence="18">The sequence shown here is derived from an EMBL/GenBank/DDBJ whole genome shotgun (WGS) entry which is preliminary data.</text>
</comment>
<keyword evidence="13 15" id="KW-0326">Glycosidase</keyword>
<dbReference type="SUPFAM" id="SSF46946">
    <property type="entry name" value="S13-like H2TH domain"/>
    <property type="match status" value="1"/>
</dbReference>
<dbReference type="InterPro" id="IPR015886">
    <property type="entry name" value="H2TH_FPG"/>
</dbReference>
<dbReference type="InterPro" id="IPR020629">
    <property type="entry name" value="FPG_Glyclase"/>
</dbReference>
<dbReference type="PROSITE" id="PS51068">
    <property type="entry name" value="FPG_CAT"/>
    <property type="match status" value="1"/>
</dbReference>
<dbReference type="NCBIfam" id="TIGR00577">
    <property type="entry name" value="fpg"/>
    <property type="match status" value="1"/>
</dbReference>
<evidence type="ECO:0000256" key="15">
    <source>
        <dbReference type="HAMAP-Rule" id="MF_00103"/>
    </source>
</evidence>
<evidence type="ECO:0000256" key="9">
    <source>
        <dbReference type="ARBA" id="ARBA00023125"/>
    </source>
</evidence>
<evidence type="ECO:0000256" key="6">
    <source>
        <dbReference type="ARBA" id="ARBA00022771"/>
    </source>
</evidence>
<evidence type="ECO:0000259" key="16">
    <source>
        <dbReference type="PROSITE" id="PS51066"/>
    </source>
</evidence>
<comment type="cofactor">
    <cofactor evidence="15">
        <name>Zn(2+)</name>
        <dbReference type="ChEBI" id="CHEBI:29105"/>
    </cofactor>
    <text evidence="15">Binds 1 zinc ion per subunit.</text>
</comment>
<name>A0A370U6B0_9GAMM</name>
<evidence type="ECO:0000313" key="19">
    <source>
        <dbReference type="Proteomes" id="UP000254326"/>
    </source>
</evidence>
<evidence type="ECO:0000256" key="2">
    <source>
        <dbReference type="ARBA" id="ARBA00009409"/>
    </source>
</evidence>
<dbReference type="InterPro" id="IPR010979">
    <property type="entry name" value="Ribosomal_uS13-like_H2TH"/>
</dbReference>
<dbReference type="InterPro" id="IPR035937">
    <property type="entry name" value="FPG_N"/>
</dbReference>
<dbReference type="EC" id="4.2.99.18" evidence="15"/>
<feature type="binding site" evidence="15">
    <location>
        <position position="91"/>
    </location>
    <ligand>
        <name>DNA</name>
        <dbReference type="ChEBI" id="CHEBI:16991"/>
    </ligand>
</feature>
<gene>
    <name evidence="15" type="primary">mutM</name>
    <name evidence="15" type="synonym">fpg</name>
    <name evidence="18" type="ORF">DN730_15005</name>
</gene>
<dbReference type="FunFam" id="1.10.8.50:FF:000003">
    <property type="entry name" value="Formamidopyrimidine-DNA glycosylase"/>
    <property type="match status" value="1"/>
</dbReference>
<dbReference type="Gene3D" id="1.10.8.50">
    <property type="match status" value="1"/>
</dbReference>
<keyword evidence="12 15" id="KW-0511">Multifunctional enzyme</keyword>
<dbReference type="PROSITE" id="PS51066">
    <property type="entry name" value="ZF_FPG_2"/>
    <property type="match status" value="1"/>
</dbReference>
<evidence type="ECO:0000256" key="11">
    <source>
        <dbReference type="ARBA" id="ARBA00023239"/>
    </source>
</evidence>
<feature type="active site" description="Schiff-base intermediate with DNA" evidence="15">
    <location>
        <position position="2"/>
    </location>
</feature>
<feature type="active site" description="Proton donor; for delta-elimination activity" evidence="15">
    <location>
        <position position="262"/>
    </location>
</feature>
<organism evidence="18 19">
    <name type="scientific">Marinomonas piezotolerans</name>
    <dbReference type="NCBI Taxonomy" id="2213058"/>
    <lineage>
        <taxon>Bacteria</taxon>
        <taxon>Pseudomonadati</taxon>
        <taxon>Pseudomonadota</taxon>
        <taxon>Gammaproteobacteria</taxon>
        <taxon>Oceanospirillales</taxon>
        <taxon>Oceanospirillaceae</taxon>
        <taxon>Marinomonas</taxon>
    </lineage>
</organism>
<reference evidence="18 19" key="1">
    <citation type="submission" date="2018-06" db="EMBL/GenBank/DDBJ databases">
        <title>Marinomonas sp. YLB-05 draft genome sequence.</title>
        <authorList>
            <person name="Yu L."/>
            <person name="Tang X."/>
        </authorList>
    </citation>
    <scope>NUCLEOTIDE SEQUENCE [LARGE SCALE GENOMIC DNA]</scope>
    <source>
        <strain evidence="18 19">YLB-05</strain>
    </source>
</reference>
<evidence type="ECO:0000256" key="12">
    <source>
        <dbReference type="ARBA" id="ARBA00023268"/>
    </source>
</evidence>
<dbReference type="Proteomes" id="UP000254326">
    <property type="component" value="Unassembled WGS sequence"/>
</dbReference>
<dbReference type="GO" id="GO:0034039">
    <property type="term" value="F:8-oxo-7,8-dihydroguanine DNA N-glycosylase activity"/>
    <property type="evidence" value="ECO:0007669"/>
    <property type="project" value="TreeGrafter"/>
</dbReference>
<keyword evidence="9 15" id="KW-0238">DNA-binding</keyword>
<evidence type="ECO:0000256" key="3">
    <source>
        <dbReference type="ARBA" id="ARBA00011245"/>
    </source>
</evidence>
<keyword evidence="11 15" id="KW-0456">Lyase</keyword>
<keyword evidence="6 15" id="KW-0863">Zinc-finger</keyword>
<dbReference type="Pfam" id="PF01149">
    <property type="entry name" value="Fapy_DNA_glyco"/>
    <property type="match status" value="1"/>
</dbReference>
<evidence type="ECO:0000256" key="1">
    <source>
        <dbReference type="ARBA" id="ARBA00001668"/>
    </source>
</evidence>
<accession>A0A370U6B0</accession>
<dbReference type="GO" id="GO:0006284">
    <property type="term" value="P:base-excision repair"/>
    <property type="evidence" value="ECO:0007669"/>
    <property type="project" value="InterPro"/>
</dbReference>
<dbReference type="OrthoDB" id="9800855at2"/>
<feature type="active site" description="Proton donor; for beta-elimination activity" evidence="15">
    <location>
        <position position="58"/>
    </location>
</feature>
<dbReference type="Pfam" id="PF06831">
    <property type="entry name" value="H2TH"/>
    <property type="match status" value="1"/>
</dbReference>